<dbReference type="Proteomes" id="UP000727654">
    <property type="component" value="Unassembled WGS sequence"/>
</dbReference>
<protein>
    <recommendedName>
        <fullName evidence="5">DUF1254 domain-containing protein</fullName>
    </recommendedName>
</protein>
<organism evidence="3 4">
    <name type="scientific">Cupriavidus laharis</name>
    <dbReference type="NCBI Taxonomy" id="151654"/>
    <lineage>
        <taxon>Bacteria</taxon>
        <taxon>Pseudomonadati</taxon>
        <taxon>Pseudomonadota</taxon>
        <taxon>Betaproteobacteria</taxon>
        <taxon>Burkholderiales</taxon>
        <taxon>Burkholderiaceae</taxon>
        <taxon>Cupriavidus</taxon>
    </lineage>
</organism>
<evidence type="ECO:0000259" key="1">
    <source>
        <dbReference type="Pfam" id="PF06742"/>
    </source>
</evidence>
<evidence type="ECO:0000313" key="3">
    <source>
        <dbReference type="EMBL" id="CAG9167514.1"/>
    </source>
</evidence>
<dbReference type="EMBL" id="CAJZAI010000002">
    <property type="protein sequence ID" value="CAG9167514.1"/>
    <property type="molecule type" value="Genomic_DNA"/>
</dbReference>
<keyword evidence="4" id="KW-1185">Reference proteome</keyword>
<dbReference type="InterPro" id="IPR037049">
    <property type="entry name" value="DUF1214_C_sf"/>
</dbReference>
<comment type="caution">
    <text evidence="3">The sequence shown here is derived from an EMBL/GenBank/DDBJ whole genome shotgun (WGS) entry which is preliminary data.</text>
</comment>
<name>A0ABM8WJG9_9BURK</name>
<evidence type="ECO:0008006" key="5">
    <source>
        <dbReference type="Google" id="ProtNLM"/>
    </source>
</evidence>
<evidence type="ECO:0000313" key="4">
    <source>
        <dbReference type="Proteomes" id="UP000727654"/>
    </source>
</evidence>
<feature type="domain" description="DUF1254" evidence="2">
    <location>
        <begin position="41"/>
        <end position="171"/>
    </location>
</feature>
<dbReference type="Pfam" id="PF06863">
    <property type="entry name" value="DUF1254"/>
    <property type="match status" value="1"/>
</dbReference>
<dbReference type="Gene3D" id="2.60.120.600">
    <property type="entry name" value="Domain of unknown function DUF1214, C-terminal domain"/>
    <property type="match status" value="1"/>
</dbReference>
<dbReference type="RefSeq" id="WP_224078519.1">
    <property type="nucleotide sequence ID" value="NZ_CAJZAI010000002.1"/>
</dbReference>
<evidence type="ECO:0000259" key="2">
    <source>
        <dbReference type="Pfam" id="PF06863"/>
    </source>
</evidence>
<dbReference type="InterPro" id="IPR010621">
    <property type="entry name" value="DUF1214"/>
</dbReference>
<reference evidence="3 4" key="1">
    <citation type="submission" date="2021-08" db="EMBL/GenBank/DDBJ databases">
        <authorList>
            <person name="Peeters C."/>
        </authorList>
    </citation>
    <scope>NUCLEOTIDE SEQUENCE [LARGE SCALE GENOMIC DNA]</scope>
    <source>
        <strain evidence="3 4">LMG 23992</strain>
    </source>
</reference>
<gene>
    <name evidence="3" type="ORF">LMG23992_00828</name>
</gene>
<dbReference type="InterPro" id="IPR037050">
    <property type="entry name" value="DUF1254_sf"/>
</dbReference>
<dbReference type="Gene3D" id="2.60.40.1610">
    <property type="entry name" value="Domain of unknown function DUF1254"/>
    <property type="match status" value="1"/>
</dbReference>
<feature type="domain" description="DUF1214" evidence="1">
    <location>
        <begin position="295"/>
        <end position="407"/>
    </location>
</feature>
<dbReference type="InterPro" id="IPR010679">
    <property type="entry name" value="DUF1254"/>
</dbReference>
<proteinExistence type="predicted"/>
<sequence length="431" mass="48302">MKQDLEAAISDALVYGFPLYEVAKTRHRDMTGWMGQPPLAPNTVCHERRLADNTCRWITTPNNDTLYSRAWLDLSGGPVTVAVAALPPDRYWSIAFMDAFTNNFALHGQHLDAPGPVVITLAGPADHARPIAGRVIRAPGNDVWLLARWIVNGEDDLAAAHAMQECLSVTPCKPVRSPVVEPTDPMDPANFLAVVAEQLERNPPPLEDAAMLERIAMLGVIPGSRDPWASLPDATRRAWQSGMAPAHTRIRSAFIGLRRNVEGWWVFDELEDADKRYEWRAALALAGLGALPITEATYIGRTTDDDGALLHGSNNYRLTISRQGIPVEAFWSLSLYEPTENGRRFFVENPIDRYSIGDRTAHLHYEPDNSLRIYIQHQMPEEPTRRANWLPAPAGPFQLSLRAYRPRREFQAFEVPLPILSLEQPQPRMCQ</sequence>
<dbReference type="PANTHER" id="PTHR36509:SF2">
    <property type="entry name" value="BLL3101 PROTEIN"/>
    <property type="match status" value="1"/>
</dbReference>
<dbReference type="SUPFAM" id="SSF160935">
    <property type="entry name" value="VPA0735-like"/>
    <property type="match status" value="1"/>
</dbReference>
<dbReference type="Pfam" id="PF06742">
    <property type="entry name" value="DUF1214"/>
    <property type="match status" value="1"/>
</dbReference>
<accession>A0ABM8WJG9</accession>
<dbReference type="PANTHER" id="PTHR36509">
    <property type="entry name" value="BLL3101 PROTEIN"/>
    <property type="match status" value="1"/>
</dbReference>